<dbReference type="SUPFAM" id="SSF88659">
    <property type="entry name" value="Sigma3 and sigma4 domains of RNA polymerase sigma factors"/>
    <property type="match status" value="1"/>
</dbReference>
<dbReference type="AlphaFoldDB" id="A0A2W0CWY7"/>
<dbReference type="EMBL" id="PRLG01000020">
    <property type="protein sequence ID" value="PYY28171.1"/>
    <property type="molecule type" value="Genomic_DNA"/>
</dbReference>
<dbReference type="GO" id="GO:0016987">
    <property type="term" value="F:sigma factor activity"/>
    <property type="evidence" value="ECO:0007669"/>
    <property type="project" value="UniProtKB-KW"/>
</dbReference>
<evidence type="ECO:0000259" key="5">
    <source>
        <dbReference type="Pfam" id="PF04542"/>
    </source>
</evidence>
<evidence type="ECO:0000256" key="1">
    <source>
        <dbReference type="ARBA" id="ARBA00023015"/>
    </source>
</evidence>
<name>A0A2W0CWY7_9BACL</name>
<dbReference type="InterPro" id="IPR013325">
    <property type="entry name" value="RNA_pol_sigma_r2"/>
</dbReference>
<keyword evidence="3" id="KW-0238">DNA-binding</keyword>
<gene>
    <name evidence="6" type="primary">sigF</name>
    <name evidence="6" type="ORF">PIL02S_03317</name>
</gene>
<organism evidence="6 7">
    <name type="scientific">Paenibacillus illinoisensis</name>
    <dbReference type="NCBI Taxonomy" id="59845"/>
    <lineage>
        <taxon>Bacteria</taxon>
        <taxon>Bacillati</taxon>
        <taxon>Bacillota</taxon>
        <taxon>Bacilli</taxon>
        <taxon>Bacillales</taxon>
        <taxon>Paenibacillaceae</taxon>
        <taxon>Paenibacillus</taxon>
    </lineage>
</organism>
<evidence type="ECO:0000313" key="7">
    <source>
        <dbReference type="Proteomes" id="UP000247459"/>
    </source>
</evidence>
<evidence type="ECO:0000256" key="3">
    <source>
        <dbReference type="ARBA" id="ARBA00023125"/>
    </source>
</evidence>
<keyword evidence="1" id="KW-0805">Transcription regulation</keyword>
<evidence type="ECO:0000256" key="4">
    <source>
        <dbReference type="ARBA" id="ARBA00023163"/>
    </source>
</evidence>
<dbReference type="Pfam" id="PF04542">
    <property type="entry name" value="Sigma70_r2"/>
    <property type="match status" value="1"/>
</dbReference>
<accession>A0A2W0CWY7</accession>
<reference evidence="6 7" key="1">
    <citation type="submission" date="2018-01" db="EMBL/GenBank/DDBJ databases">
        <title>Genome sequence of the PGP bacterium Paenibacillus illinoisensis E3.</title>
        <authorList>
            <person name="Rolli E."/>
            <person name="Marasco R."/>
            <person name="Bessem C."/>
            <person name="Michoud G."/>
            <person name="Gaiarsa S."/>
            <person name="Borin S."/>
            <person name="Daffonchio D."/>
        </authorList>
    </citation>
    <scope>NUCLEOTIDE SEQUENCE [LARGE SCALE GENOMIC DNA]</scope>
    <source>
        <strain evidence="6 7">E3</strain>
    </source>
</reference>
<keyword evidence="4" id="KW-0804">Transcription</keyword>
<proteinExistence type="predicted"/>
<dbReference type="NCBIfam" id="TIGR02937">
    <property type="entry name" value="sigma70-ECF"/>
    <property type="match status" value="1"/>
</dbReference>
<dbReference type="Gene3D" id="1.20.120.1810">
    <property type="match status" value="1"/>
</dbReference>
<dbReference type="InterPro" id="IPR014284">
    <property type="entry name" value="RNA_pol_sigma-70_dom"/>
</dbReference>
<dbReference type="RefSeq" id="WP_110759650.1">
    <property type="nucleotide sequence ID" value="NZ_PRLG01000020.1"/>
</dbReference>
<dbReference type="GO" id="GO:0006352">
    <property type="term" value="P:DNA-templated transcription initiation"/>
    <property type="evidence" value="ECO:0007669"/>
    <property type="project" value="InterPro"/>
</dbReference>
<dbReference type="InterPro" id="IPR013324">
    <property type="entry name" value="RNA_pol_sigma_r3/r4-like"/>
</dbReference>
<evidence type="ECO:0000313" key="6">
    <source>
        <dbReference type="EMBL" id="PYY28171.1"/>
    </source>
</evidence>
<keyword evidence="2" id="KW-0731">Sigma factor</keyword>
<dbReference type="InterPro" id="IPR007627">
    <property type="entry name" value="RNA_pol_sigma70_r2"/>
</dbReference>
<dbReference type="Gene3D" id="1.20.140.160">
    <property type="match status" value="1"/>
</dbReference>
<feature type="domain" description="RNA polymerase sigma-70 region 2" evidence="5">
    <location>
        <begin position="42"/>
        <end position="102"/>
    </location>
</feature>
<sequence>MKINIKLEKRIPNFNNEELIKIAKETNDSELRDKIIKNNMHFAIKLVNRTISNGSTEDPDDLVGIAMIGLVKAYDTYDCSREIKFSTYMAKVITREFSALARAKGMKCRSKYSCVSMDDNMYKNGNEESEKTVMDFLADNSHSELIAVEDVMFNEVLEDNIESMLTDNEKIFSRKYFFEGMSVADIGRDMNVTRQRAHQHFKNSIRKLAPVFS</sequence>
<dbReference type="GO" id="GO:0003677">
    <property type="term" value="F:DNA binding"/>
    <property type="evidence" value="ECO:0007669"/>
    <property type="project" value="UniProtKB-KW"/>
</dbReference>
<dbReference type="OrthoDB" id="2627378at2"/>
<protein>
    <submittedName>
        <fullName evidence="6">RNA polymerase sigma factor</fullName>
    </submittedName>
</protein>
<dbReference type="Proteomes" id="UP000247459">
    <property type="component" value="Unassembled WGS sequence"/>
</dbReference>
<evidence type="ECO:0000256" key="2">
    <source>
        <dbReference type="ARBA" id="ARBA00023082"/>
    </source>
</evidence>
<dbReference type="PANTHER" id="PTHR30385">
    <property type="entry name" value="SIGMA FACTOR F FLAGELLAR"/>
    <property type="match status" value="1"/>
</dbReference>
<dbReference type="SUPFAM" id="SSF88946">
    <property type="entry name" value="Sigma2 domain of RNA polymerase sigma factors"/>
    <property type="match status" value="1"/>
</dbReference>
<comment type="caution">
    <text evidence="6">The sequence shown here is derived from an EMBL/GenBank/DDBJ whole genome shotgun (WGS) entry which is preliminary data.</text>
</comment>